<dbReference type="Proteomes" id="UP001212841">
    <property type="component" value="Unassembled WGS sequence"/>
</dbReference>
<comment type="caution">
    <text evidence="1">The sequence shown here is derived from an EMBL/GenBank/DDBJ whole genome shotgun (WGS) entry which is preliminary data.</text>
</comment>
<accession>A0AAD5SF32</accession>
<sequence length="153" mass="17255">MTAKLNNAIVWSEISKLIPLRHAALLRSLSRFHATAITLNQIGRHAARDLYFERGKYALYDLDKHFRAGVPDVAASIMVLYLLETYHLAPPLLPKGQRTPHWRKTKPYCFDKGGISFGIDIPDDRSEPDDDRDTSLDWMDCADLTQGGGDVSE</sequence>
<proteinExistence type="predicted"/>
<evidence type="ECO:0000313" key="1">
    <source>
        <dbReference type="EMBL" id="KAJ3052550.1"/>
    </source>
</evidence>
<protein>
    <submittedName>
        <fullName evidence="1">Uncharacterized protein</fullName>
    </submittedName>
</protein>
<evidence type="ECO:0000313" key="2">
    <source>
        <dbReference type="Proteomes" id="UP001212841"/>
    </source>
</evidence>
<name>A0AAD5SF32_9FUNG</name>
<gene>
    <name evidence="1" type="ORF">HK097_006081</name>
</gene>
<reference evidence="1" key="1">
    <citation type="submission" date="2020-05" db="EMBL/GenBank/DDBJ databases">
        <title>Phylogenomic resolution of chytrid fungi.</title>
        <authorList>
            <person name="Stajich J.E."/>
            <person name="Amses K."/>
            <person name="Simmons R."/>
            <person name="Seto K."/>
            <person name="Myers J."/>
            <person name="Bonds A."/>
            <person name="Quandt C.A."/>
            <person name="Barry K."/>
            <person name="Liu P."/>
            <person name="Grigoriev I."/>
            <person name="Longcore J.E."/>
            <person name="James T.Y."/>
        </authorList>
    </citation>
    <scope>NUCLEOTIDE SEQUENCE</scope>
    <source>
        <strain evidence="1">JEL0318</strain>
    </source>
</reference>
<keyword evidence="2" id="KW-1185">Reference proteome</keyword>
<dbReference type="EMBL" id="JADGJD010000285">
    <property type="protein sequence ID" value="KAJ3052550.1"/>
    <property type="molecule type" value="Genomic_DNA"/>
</dbReference>
<organism evidence="1 2">
    <name type="scientific">Rhizophlyctis rosea</name>
    <dbReference type="NCBI Taxonomy" id="64517"/>
    <lineage>
        <taxon>Eukaryota</taxon>
        <taxon>Fungi</taxon>
        <taxon>Fungi incertae sedis</taxon>
        <taxon>Chytridiomycota</taxon>
        <taxon>Chytridiomycota incertae sedis</taxon>
        <taxon>Chytridiomycetes</taxon>
        <taxon>Rhizophlyctidales</taxon>
        <taxon>Rhizophlyctidaceae</taxon>
        <taxon>Rhizophlyctis</taxon>
    </lineage>
</organism>
<dbReference type="AlphaFoldDB" id="A0AAD5SF32"/>